<feature type="transmembrane region" description="Helical" evidence="1">
    <location>
        <begin position="62"/>
        <end position="83"/>
    </location>
</feature>
<organism evidence="2 3">
    <name type="scientific">Nonomuraea diastatica</name>
    <dbReference type="NCBI Taxonomy" id="1848329"/>
    <lineage>
        <taxon>Bacteria</taxon>
        <taxon>Bacillati</taxon>
        <taxon>Actinomycetota</taxon>
        <taxon>Actinomycetes</taxon>
        <taxon>Streptosporangiales</taxon>
        <taxon>Streptosporangiaceae</taxon>
        <taxon>Nonomuraea</taxon>
    </lineage>
</organism>
<feature type="transmembrane region" description="Helical" evidence="1">
    <location>
        <begin position="95"/>
        <end position="118"/>
    </location>
</feature>
<dbReference type="AlphaFoldDB" id="A0A4R4WFK0"/>
<dbReference type="OrthoDB" id="3483782at2"/>
<feature type="transmembrane region" description="Helical" evidence="1">
    <location>
        <begin position="31"/>
        <end position="55"/>
    </location>
</feature>
<reference evidence="2 3" key="1">
    <citation type="submission" date="2019-03" db="EMBL/GenBank/DDBJ databases">
        <title>Draft genome sequences of novel Actinobacteria.</title>
        <authorList>
            <person name="Sahin N."/>
            <person name="Ay H."/>
            <person name="Saygin H."/>
        </authorList>
    </citation>
    <scope>NUCLEOTIDE SEQUENCE [LARGE SCALE GENOMIC DNA]</scope>
    <source>
        <strain evidence="2 3">KC712</strain>
    </source>
</reference>
<accession>A0A4R4WFK0</accession>
<dbReference type="Proteomes" id="UP000294543">
    <property type="component" value="Unassembled WGS sequence"/>
</dbReference>
<comment type="caution">
    <text evidence="2">The sequence shown here is derived from an EMBL/GenBank/DDBJ whole genome shotgun (WGS) entry which is preliminary data.</text>
</comment>
<name>A0A4R4WFK0_9ACTN</name>
<evidence type="ECO:0000313" key="3">
    <source>
        <dbReference type="Proteomes" id="UP000294543"/>
    </source>
</evidence>
<sequence>MKWVGYAAGGALIVLGLAGLALEGVLIGWTLWFGGVLVVHDALLAPGVAVAGTVIGRWPQPLRTALILAATLTLATLPTVLALGRRADNPSILPLSYGVNLVIVLAAIALLAVADHLLSASRKD</sequence>
<keyword evidence="1" id="KW-1133">Transmembrane helix</keyword>
<keyword evidence="1" id="KW-0472">Membrane</keyword>
<proteinExistence type="predicted"/>
<keyword evidence="3" id="KW-1185">Reference proteome</keyword>
<keyword evidence="1" id="KW-0812">Transmembrane</keyword>
<evidence type="ECO:0000256" key="1">
    <source>
        <dbReference type="SAM" id="Phobius"/>
    </source>
</evidence>
<dbReference type="RefSeq" id="WP_132513606.1">
    <property type="nucleotide sequence ID" value="NZ_SMKP01000093.1"/>
</dbReference>
<protein>
    <submittedName>
        <fullName evidence="2">Uncharacterized protein</fullName>
    </submittedName>
</protein>
<evidence type="ECO:0000313" key="2">
    <source>
        <dbReference type="EMBL" id="TDD17071.1"/>
    </source>
</evidence>
<gene>
    <name evidence="2" type="ORF">E1294_29135</name>
</gene>
<dbReference type="EMBL" id="SMKP01000093">
    <property type="protein sequence ID" value="TDD17071.1"/>
    <property type="molecule type" value="Genomic_DNA"/>
</dbReference>